<evidence type="ECO:0000313" key="2">
    <source>
        <dbReference type="Proteomes" id="UP000265631"/>
    </source>
</evidence>
<dbReference type="AlphaFoldDB" id="A0A395MJ04"/>
<accession>A0A395MJ04</accession>
<reference evidence="1 2" key="1">
    <citation type="journal article" date="2018" name="PLoS Pathog.">
        <title>Evolution of structural diversity of trichothecenes, a family of toxins produced by plant pathogenic and entomopathogenic fungi.</title>
        <authorList>
            <person name="Proctor R.H."/>
            <person name="McCormick S.P."/>
            <person name="Kim H.S."/>
            <person name="Cardoza R.E."/>
            <person name="Stanley A.M."/>
            <person name="Lindo L."/>
            <person name="Kelly A."/>
            <person name="Brown D.W."/>
            <person name="Lee T."/>
            <person name="Vaughan M.M."/>
            <person name="Alexander N.J."/>
            <person name="Busman M."/>
            <person name="Gutierrez S."/>
        </authorList>
    </citation>
    <scope>NUCLEOTIDE SEQUENCE [LARGE SCALE GENOMIC DNA]</scope>
    <source>
        <strain evidence="1 2">NRRL 13405</strain>
    </source>
</reference>
<keyword evidence="2" id="KW-1185">Reference proteome</keyword>
<name>A0A395MJ04_9HYPO</name>
<dbReference type="EMBL" id="PXXK01000236">
    <property type="protein sequence ID" value="RFN47730.1"/>
    <property type="molecule type" value="Genomic_DNA"/>
</dbReference>
<comment type="caution">
    <text evidence="1">The sequence shown here is derived from an EMBL/GenBank/DDBJ whole genome shotgun (WGS) entry which is preliminary data.</text>
</comment>
<dbReference type="Proteomes" id="UP000265631">
    <property type="component" value="Unassembled WGS sequence"/>
</dbReference>
<gene>
    <name evidence="1" type="ORF">FIE12Z_8004</name>
</gene>
<protein>
    <submittedName>
        <fullName evidence="1">Uncharacterized protein</fullName>
    </submittedName>
</protein>
<organism evidence="1 2">
    <name type="scientific">Fusarium flagelliforme</name>
    <dbReference type="NCBI Taxonomy" id="2675880"/>
    <lineage>
        <taxon>Eukaryota</taxon>
        <taxon>Fungi</taxon>
        <taxon>Dikarya</taxon>
        <taxon>Ascomycota</taxon>
        <taxon>Pezizomycotina</taxon>
        <taxon>Sordariomycetes</taxon>
        <taxon>Hypocreomycetidae</taxon>
        <taxon>Hypocreales</taxon>
        <taxon>Nectriaceae</taxon>
        <taxon>Fusarium</taxon>
        <taxon>Fusarium incarnatum-equiseti species complex</taxon>
    </lineage>
</organism>
<evidence type="ECO:0000313" key="1">
    <source>
        <dbReference type="EMBL" id="RFN47730.1"/>
    </source>
</evidence>
<proteinExistence type="predicted"/>
<sequence>MPIISGISIISGRSVVSGMPIVCGTGSGSEIRVVSSLSVVSGKRVVSSPSSCSGTWVVVGIRIVICVSVVSGTSSDVGIVGRGASGSGSSSDIGDDTNGPSSVSTGCVEVTIRALDVDRSGASIVSGNEGISDINRITDSALSGIGIGDPMKSLGSAGRSRFDSNGVPDLMADVAIRALGVDRSSEWVVSGNEGISDISLITDSALSGIGIGDPIKSLGSARLDCTEFMDVAIRPLAVGRSGNSVVTRDPLDDPGCEVDLDVVGFATAVGSCIVLLTGFNCLCSPSVVLFEGEEC</sequence>